<dbReference type="FunFam" id="3.30.1390.10:FF:000001">
    <property type="entry name" value="50S ribosomal protein L7/L12"/>
    <property type="match status" value="1"/>
</dbReference>
<dbReference type="SUPFAM" id="SSF48300">
    <property type="entry name" value="Ribosomal protein L7/12, oligomerisation (N-terminal) domain"/>
    <property type="match status" value="1"/>
</dbReference>
<dbReference type="InterPro" id="IPR036235">
    <property type="entry name" value="Ribosomal_bL12_oligo_N_sf"/>
</dbReference>
<evidence type="ECO:0000256" key="4">
    <source>
        <dbReference type="SAM" id="MobiDB-lite"/>
    </source>
</evidence>
<reference evidence="8" key="1">
    <citation type="submission" date="2022-11" db="UniProtKB">
        <authorList>
            <consortium name="WormBaseParasite"/>
        </authorList>
    </citation>
    <scope>IDENTIFICATION</scope>
</reference>
<evidence type="ECO:0000256" key="2">
    <source>
        <dbReference type="ARBA" id="ARBA00022980"/>
    </source>
</evidence>
<dbReference type="Gene3D" id="1.20.5.710">
    <property type="entry name" value="Single helix bin"/>
    <property type="match status" value="1"/>
</dbReference>
<name>A0A914Z332_9BILA</name>
<dbReference type="CDD" id="cd00387">
    <property type="entry name" value="Ribosomal_L7_L12"/>
    <property type="match status" value="1"/>
</dbReference>
<proteinExistence type="inferred from homology"/>
<feature type="domain" description="Large ribosomal subunit protein bL12 oligomerization" evidence="6">
    <location>
        <begin position="56"/>
        <end position="105"/>
    </location>
</feature>
<dbReference type="InterPro" id="IPR014719">
    <property type="entry name" value="Ribosomal_bL12_C/ClpS-like"/>
</dbReference>
<evidence type="ECO:0000313" key="8">
    <source>
        <dbReference type="WBParaSite" id="PSU_v2.g4663.t1"/>
    </source>
</evidence>
<dbReference type="SUPFAM" id="SSF54736">
    <property type="entry name" value="ClpS-like"/>
    <property type="match status" value="1"/>
</dbReference>
<sequence length="187" mass="19987">MIVPRLCSRFTLCALRNSRTFSAAAPALAKEEGVPTNEGPSASVPEGENRSVAPHIQALVDQIANLPLLDVADLNYALKKKLNLPDAPLMPAGMMMAAASAPAAAAEEKDDSIPQKMTFAVKLTKFDDTKKIALIKEIRNIMPNLNLVQAKKFVETAPVEVKNDLGKAEAEELKAALEKVGATAEIL</sequence>
<dbReference type="GO" id="GO:0003729">
    <property type="term" value="F:mRNA binding"/>
    <property type="evidence" value="ECO:0007669"/>
    <property type="project" value="TreeGrafter"/>
</dbReference>
<evidence type="ECO:0000259" key="6">
    <source>
        <dbReference type="Pfam" id="PF16320"/>
    </source>
</evidence>
<dbReference type="InterPro" id="IPR013823">
    <property type="entry name" value="Ribosomal_bL12_C"/>
</dbReference>
<dbReference type="Gene3D" id="3.30.1390.10">
    <property type="match status" value="1"/>
</dbReference>
<keyword evidence="7" id="KW-1185">Reference proteome</keyword>
<dbReference type="AlphaFoldDB" id="A0A914Z332"/>
<feature type="region of interest" description="Disordered" evidence="4">
    <location>
        <begin position="27"/>
        <end position="48"/>
    </location>
</feature>
<dbReference type="GO" id="GO:0003735">
    <property type="term" value="F:structural constituent of ribosome"/>
    <property type="evidence" value="ECO:0007669"/>
    <property type="project" value="InterPro"/>
</dbReference>
<accession>A0A914Z332</accession>
<dbReference type="InterPro" id="IPR000206">
    <property type="entry name" value="Ribosomal_bL12"/>
</dbReference>
<protein>
    <submittedName>
        <fullName evidence="8">Mitochondrial ribosomal protein L12</fullName>
    </submittedName>
</protein>
<dbReference type="WBParaSite" id="PSU_v2.g4663.t1">
    <property type="protein sequence ID" value="PSU_v2.g4663.t1"/>
    <property type="gene ID" value="PSU_v2.g4663"/>
</dbReference>
<comment type="similarity">
    <text evidence="1">Belongs to the bacterial ribosomal protein bL12 family.</text>
</comment>
<dbReference type="Pfam" id="PF16320">
    <property type="entry name" value="Ribosomal_L12_N"/>
    <property type="match status" value="1"/>
</dbReference>
<evidence type="ECO:0000256" key="3">
    <source>
        <dbReference type="ARBA" id="ARBA00023274"/>
    </source>
</evidence>
<dbReference type="Proteomes" id="UP000887577">
    <property type="component" value="Unplaced"/>
</dbReference>
<dbReference type="PANTHER" id="PTHR45987">
    <property type="entry name" value="39S RIBOSOMAL PROTEIN L12"/>
    <property type="match status" value="1"/>
</dbReference>
<evidence type="ECO:0000259" key="5">
    <source>
        <dbReference type="Pfam" id="PF00542"/>
    </source>
</evidence>
<keyword evidence="2" id="KW-0689">Ribosomal protein</keyword>
<organism evidence="7 8">
    <name type="scientific">Panagrolaimus superbus</name>
    <dbReference type="NCBI Taxonomy" id="310955"/>
    <lineage>
        <taxon>Eukaryota</taxon>
        <taxon>Metazoa</taxon>
        <taxon>Ecdysozoa</taxon>
        <taxon>Nematoda</taxon>
        <taxon>Chromadorea</taxon>
        <taxon>Rhabditida</taxon>
        <taxon>Tylenchina</taxon>
        <taxon>Panagrolaimomorpha</taxon>
        <taxon>Panagrolaimoidea</taxon>
        <taxon>Panagrolaimidae</taxon>
        <taxon>Panagrolaimus</taxon>
    </lineage>
</organism>
<evidence type="ECO:0000313" key="7">
    <source>
        <dbReference type="Proteomes" id="UP000887577"/>
    </source>
</evidence>
<dbReference type="PANTHER" id="PTHR45987:SF4">
    <property type="entry name" value="LARGE RIBOSOMAL SUBUNIT PROTEIN BL12M"/>
    <property type="match status" value="1"/>
</dbReference>
<dbReference type="GO" id="GO:0006412">
    <property type="term" value="P:translation"/>
    <property type="evidence" value="ECO:0007669"/>
    <property type="project" value="InterPro"/>
</dbReference>
<dbReference type="InterPro" id="IPR008932">
    <property type="entry name" value="Ribosomal_bL12_oligo"/>
</dbReference>
<dbReference type="GO" id="GO:0005762">
    <property type="term" value="C:mitochondrial large ribosomal subunit"/>
    <property type="evidence" value="ECO:0007669"/>
    <property type="project" value="TreeGrafter"/>
</dbReference>
<keyword evidence="3" id="KW-0687">Ribonucleoprotein</keyword>
<dbReference type="Pfam" id="PF00542">
    <property type="entry name" value="Ribosomal_L12"/>
    <property type="match status" value="1"/>
</dbReference>
<feature type="domain" description="Large ribosomal subunit protein bL12 C-terminal" evidence="5">
    <location>
        <begin position="119"/>
        <end position="186"/>
    </location>
</feature>
<evidence type="ECO:0000256" key="1">
    <source>
        <dbReference type="ARBA" id="ARBA00007197"/>
    </source>
</evidence>